<dbReference type="EMBL" id="OB795928">
    <property type="protein sequence ID" value="CAD7432855.1"/>
    <property type="molecule type" value="Genomic_DNA"/>
</dbReference>
<proteinExistence type="predicted"/>
<accession>A0A7R9EHP2</accession>
<reference evidence="1" key="1">
    <citation type="submission" date="2020-11" db="EMBL/GenBank/DDBJ databases">
        <authorList>
            <person name="Tran Van P."/>
        </authorList>
    </citation>
    <scope>NUCLEOTIDE SEQUENCE</scope>
</reference>
<evidence type="ECO:0000313" key="1">
    <source>
        <dbReference type="EMBL" id="CAD7432855.1"/>
    </source>
</evidence>
<dbReference type="AlphaFoldDB" id="A0A7R9EHP2"/>
<sequence>MAYVNVAEWKPEQVTEWLKDDLLIIVEGGSRKNIEEKSNQVLEGLDSWCKSVKLKMTLVKTTLMLFRGKLSRNPSIKIDGKAIRRSHMVR</sequence>
<name>A0A7R9EHP2_9NEOP</name>
<organism evidence="1">
    <name type="scientific">Timema monikensis</name>
    <dbReference type="NCBI Taxonomy" id="170555"/>
    <lineage>
        <taxon>Eukaryota</taxon>
        <taxon>Metazoa</taxon>
        <taxon>Ecdysozoa</taxon>
        <taxon>Arthropoda</taxon>
        <taxon>Hexapoda</taxon>
        <taxon>Insecta</taxon>
        <taxon>Pterygota</taxon>
        <taxon>Neoptera</taxon>
        <taxon>Polyneoptera</taxon>
        <taxon>Phasmatodea</taxon>
        <taxon>Timematodea</taxon>
        <taxon>Timematoidea</taxon>
        <taxon>Timematidae</taxon>
        <taxon>Timema</taxon>
    </lineage>
</organism>
<gene>
    <name evidence="1" type="ORF">TMSB3V08_LOCUS9550</name>
</gene>
<protein>
    <submittedName>
        <fullName evidence="1">Uncharacterized protein</fullName>
    </submittedName>
</protein>